<feature type="compositionally biased region" description="Basic and acidic residues" evidence="7">
    <location>
        <begin position="858"/>
        <end position="868"/>
    </location>
</feature>
<protein>
    <recommendedName>
        <fullName evidence="12">PHD-type domain-containing protein</fullName>
    </recommendedName>
</protein>
<sequence>MSRRGGASEDAAGEQSPRERSDSTSSGAGSSGAAPSASPQFVALHSRVGKRYQAVIPELLASPADIAELLYKKQALQQPKPRYCPDKAEELGLELDKYLKLARSLRDGATFDTQEQVTTLALQHLHRFDYNTTDAACSLYARHSIELPRSTTGVNQSTAKPTAAEESKKWLLAFYRCMRCTEIDGKMLDQMCALHEKAKASGDMIPVTEAGVLLRLVTRILTWREQCEAVSKEKVDRAQLLQLLHQAEDMQLVLPEKNAVVSRLQAFDIALMQLKEALEHSSKRHQSKRVELKELLALFEAVMAPQLVFPEESSFRETVDEVKELKSTIDKMLAEDKVSLSLIRDVLAKIELVPVNFEQEVEQFQNKMHSAQTWLAKARKIMPNRRPTRRAGGADTKKMDLEAIRALVDDAPCENSTEMFEMQDLLECADVWAVKVKEAIDGGADVTLEQLKELLDEAKDIPVVMDEQKFLEAEIAAREWCTTAASKLASRTSIEEMEDLLTQAKTIRERIYPKKQSRWKPQVERDIGAAMDQSRKWINELRDNLGVAAFDKLFASLSSYVPSSHSSRSSSSATSVDRAKKKTMDAISKLIEKSQALAIDVSSYTTPLNDLLLKGVEAQAEASAILMSIGCLSGTIASNLDVSSSMDIDSMPRELGDLAQASALLEKIDSFPFTFEEGLSLASIVEGEKDWAARVRECIPPRQSRKKRLANDSFTTEQLHELLNESKRLRFLFRDELRILSKELHDLTTWRAKAHEVINGEVSASVANVVERLQSFDLMVYEKLQKAKKKLHIGDVGPTAADEESNEGTDVDMSLAPPNDESKAIKKEEESDVSAMDVDAEGPRDSVIPMELGNQADSKPEGSKDKLSSSENGVQADAVAPDTKPTNVNDVAAVNMQALEIHADSIMTHVRIESGCMQKSVAKKEEENSDDSKTSWMAKNGRDLLEPVLAMAEDSFETVNSLELKEAEARQTVEELVLAGEKGDITENITDESVRVLDGWKQQLLHVQKESDVLSVEAPEQKVIALIISLLEWLQGSRSLFYDEILPLQDLVAKGGNVMETLREIKALNVVKPATLATLERMLWPLAYLKTHEKVVLEWTERVHKCVADKHARVSELQTLLDNGSGLLLEQGAFKVVMDEAKKARVWLSKLKKRLRALITKGVGRMSMSAARSLVEEGEDIAIDMPVFDFLKEHLEIASDWENRVLASGIESGQARVANLLALLNEYECARLVIDLDMHRDVLKSATERYCICRQPFDGLMIGCDHCDDWFHDSCIGMSKEKAEKVEHYTCPSCTILQELGAMLQHTKAAEKQNNLWDMQEYARAFEKHQASALRKVKREEKTVERTEMLLFSCNNQMNQLRARIDDIERGVEQQLTKMKSEHVEASKQVLELQSSLRLSRERLANAQQALRELSDVFHARHRMLPYAQAWERPSRCEISDAIAYALEYGLWEDKKTVTPLRSLIGRVDAWVSRAHKCMTKSASKTQQLSRLKALMNEYSKLPLTYAKTAEPLDVYVKLFTGGVVKSKVKNEDEALTSEAAEAAAVKTLDEAMVGLSPSVSSTASASNTSATKKQAPLPEEPSDEAIYNDRQQLEYIDGPALSHKNDQVDVKDESELWVEGEGEASRGETEGEAAENNGEVTFEEKEEAADEVNGEIAPWGDNETNLEAGIDAEEDEDDDGDAWEWQLRVVQRVSEGMLDLSLFTSGGFDFVVVLNVQHNALRDLRPIEGMAQTLRVLNASQNEIATLPSIGFWSQFRCLSMCFLSENALKTWADVQGLEGCARSLLWLTLTNNPLMALKNARIFVVNKLPFLKALDNFVTTDQEVVQHARPSARFNALAPRLSLAHLHMPLEFETDDGALLYVGETEIAIASTYADNSPSVRTQKLIRGYLSRRANFPRFRNVRELIIHVQKHIRGFLLRQLIKRQICELVAANGESKLLMASVAAGHGLLSPLARRSFERMLPMIRRWRTHFQAKKRAVAIKKIRFWCQMVYQHPEPESMSSRFEDAAALLLVDGVQVEPTLMERELMLGITQPPIADMFAQMNPFREFPTCQRVVDSATRVMDIARRLSGNEAARNWQLESSQLGIDTSFVRLTFESIDEARKRALLLLCKTFDPITKTYARMFTLEALFGAAFRHHQWAICQGATREEIEAVLDESLVWMQDEFPSRWWIQTQQKLEALHTYHRESLRLGNLCGRPYSSLVDLLACSHNLLNPAVVQLQCHCVWWSQPFLKMLSDIQAIGSSSRHQILVNRLGKSSYSSVEDKQDQELQAREHFVRDLREEGERAAEALIVDRRMLQRQKATEVANIKLDIDVNLQRIRFERELDQIHAREALEHQRHATRRRKLTRKFETSFVAQSGALMRRAARAAVASSLKAEEQEQQRLAATVKVREAEALERRRDAKSFWFVRNRLEKREMEALRQLRSAEVDKAERSRLGGRRQRMNEDKEIKKLLHIM</sequence>
<dbReference type="InterPro" id="IPR013637">
    <property type="entry name" value="Lys_sp_deMease-like_dom"/>
</dbReference>
<evidence type="ECO:0000256" key="3">
    <source>
        <dbReference type="ARBA" id="ARBA00022833"/>
    </source>
</evidence>
<feature type="domain" description="ELM2" evidence="9">
    <location>
        <begin position="44"/>
        <end position="143"/>
    </location>
</feature>
<comment type="caution">
    <text evidence="10">The sequence shown here is derived from an EMBL/GenBank/DDBJ whole genome shotgun (WGS) entry which is preliminary data.</text>
</comment>
<accession>A0A8T1U654</accession>
<dbReference type="SMART" id="SM01189">
    <property type="entry name" value="ELM2"/>
    <property type="match status" value="1"/>
</dbReference>
<dbReference type="InterPro" id="IPR001965">
    <property type="entry name" value="Znf_PHD"/>
</dbReference>
<reference evidence="10" key="1">
    <citation type="submission" date="2021-01" db="EMBL/GenBank/DDBJ databases">
        <title>Phytophthora aleatoria, a newly-described species from Pinus radiata is distinct from Phytophthora cactorum isolates based on comparative genomics.</title>
        <authorList>
            <person name="Mcdougal R."/>
            <person name="Panda P."/>
            <person name="Williams N."/>
            <person name="Studholme D.J."/>
        </authorList>
    </citation>
    <scope>NUCLEOTIDE SEQUENCE</scope>
    <source>
        <strain evidence="10">NZFS 3830</strain>
    </source>
</reference>
<evidence type="ECO:0000256" key="1">
    <source>
        <dbReference type="ARBA" id="ARBA00022723"/>
    </source>
</evidence>
<feature type="region of interest" description="Disordered" evidence="7">
    <location>
        <begin position="797"/>
        <end position="885"/>
    </location>
</feature>
<dbReference type="PANTHER" id="PTHR46723">
    <property type="entry name" value="LEUCINE-RICH REPEAT AND IQ DOMAIN-CONTAINING PROTEIN 3"/>
    <property type="match status" value="1"/>
</dbReference>
<gene>
    <name evidence="10" type="ORF">JG687_00010868</name>
</gene>
<dbReference type="CDD" id="cd15560">
    <property type="entry name" value="PHD2_3_BPTF"/>
    <property type="match status" value="1"/>
</dbReference>
<dbReference type="OrthoDB" id="784962at2759"/>
<keyword evidence="4" id="KW-0539">Nucleus</keyword>
<name>A0A8T1U654_9STRA</name>
<dbReference type="InterPro" id="IPR019787">
    <property type="entry name" value="Znf_PHD-finger"/>
</dbReference>
<evidence type="ECO:0000259" key="8">
    <source>
        <dbReference type="PROSITE" id="PS50016"/>
    </source>
</evidence>
<dbReference type="VEuPathDB" id="FungiDB:PC110_g18563"/>
<dbReference type="PROSITE" id="PS51450">
    <property type="entry name" value="LRR"/>
    <property type="match status" value="1"/>
</dbReference>
<dbReference type="InterPro" id="IPR052859">
    <property type="entry name" value="LRR-IQ_domain_protein"/>
</dbReference>
<feature type="compositionally biased region" description="Basic and acidic residues" evidence="7">
    <location>
        <begin position="820"/>
        <end position="829"/>
    </location>
</feature>
<dbReference type="VEuPathDB" id="FungiDB:PC110_g18562"/>
<feature type="coiled-coil region" evidence="6">
    <location>
        <begin position="1358"/>
        <end position="1417"/>
    </location>
</feature>
<evidence type="ECO:0008006" key="12">
    <source>
        <dbReference type="Google" id="ProtNLM"/>
    </source>
</evidence>
<dbReference type="PROSITE" id="PS50096">
    <property type="entry name" value="IQ"/>
    <property type="match status" value="2"/>
</dbReference>
<evidence type="ECO:0000313" key="11">
    <source>
        <dbReference type="Proteomes" id="UP000688947"/>
    </source>
</evidence>
<evidence type="ECO:0000256" key="6">
    <source>
        <dbReference type="SAM" id="Coils"/>
    </source>
</evidence>
<dbReference type="PROSITE" id="PS01359">
    <property type="entry name" value="ZF_PHD_1"/>
    <property type="match status" value="1"/>
</dbReference>
<keyword evidence="6" id="KW-0175">Coiled coil</keyword>
<dbReference type="EMBL" id="JAENGZ010000635">
    <property type="protein sequence ID" value="KAG6955951.1"/>
    <property type="molecule type" value="Genomic_DNA"/>
</dbReference>
<evidence type="ECO:0000256" key="5">
    <source>
        <dbReference type="PROSITE-ProRule" id="PRU00146"/>
    </source>
</evidence>
<feature type="compositionally biased region" description="Acidic residues" evidence="7">
    <location>
        <begin position="801"/>
        <end position="810"/>
    </location>
</feature>
<feature type="compositionally biased region" description="Basic and acidic residues" evidence="7">
    <location>
        <begin position="1604"/>
        <end position="1615"/>
    </location>
</feature>
<dbReference type="Pfam" id="PF00628">
    <property type="entry name" value="PHD"/>
    <property type="match status" value="1"/>
</dbReference>
<feature type="region of interest" description="Disordered" evidence="7">
    <location>
        <begin position="1"/>
        <end position="38"/>
    </location>
</feature>
<feature type="region of interest" description="Disordered" evidence="7">
    <location>
        <begin position="1559"/>
        <end position="1584"/>
    </location>
</feature>
<dbReference type="Proteomes" id="UP000688947">
    <property type="component" value="Unassembled WGS sequence"/>
</dbReference>
<keyword evidence="2 5" id="KW-0863">Zinc-finger</keyword>
<keyword evidence="3" id="KW-0862">Zinc</keyword>
<dbReference type="SMART" id="SM00249">
    <property type="entry name" value="PHD"/>
    <property type="match status" value="1"/>
</dbReference>
<dbReference type="GO" id="GO:0008270">
    <property type="term" value="F:zinc ion binding"/>
    <property type="evidence" value="ECO:0007669"/>
    <property type="project" value="UniProtKB-KW"/>
</dbReference>
<keyword evidence="1" id="KW-0479">Metal-binding</keyword>
<feature type="compositionally biased region" description="Low complexity" evidence="7">
    <location>
        <begin position="23"/>
        <end position="38"/>
    </location>
</feature>
<dbReference type="Pfam" id="PF08429">
    <property type="entry name" value="PLU-1"/>
    <property type="match status" value="2"/>
</dbReference>
<feature type="domain" description="PHD-type" evidence="8">
    <location>
        <begin position="1248"/>
        <end position="1297"/>
    </location>
</feature>
<evidence type="ECO:0000256" key="2">
    <source>
        <dbReference type="ARBA" id="ARBA00022771"/>
    </source>
</evidence>
<evidence type="ECO:0000259" key="9">
    <source>
        <dbReference type="PROSITE" id="PS51156"/>
    </source>
</evidence>
<dbReference type="PANTHER" id="PTHR46723:SF1">
    <property type="entry name" value="LEUCINE-RICH REPEAT AND IQ DOMAIN-CONTAINING PROTEIN 3"/>
    <property type="match status" value="1"/>
</dbReference>
<proteinExistence type="predicted"/>
<feature type="region of interest" description="Disordered" evidence="7">
    <location>
        <begin position="1600"/>
        <end position="1665"/>
    </location>
</feature>
<evidence type="ECO:0000256" key="7">
    <source>
        <dbReference type="SAM" id="MobiDB-lite"/>
    </source>
</evidence>
<dbReference type="InterPro" id="IPR019786">
    <property type="entry name" value="Zinc_finger_PHD-type_CS"/>
</dbReference>
<feature type="compositionally biased region" description="Low complexity" evidence="7">
    <location>
        <begin position="1559"/>
        <end position="1572"/>
    </location>
</feature>
<dbReference type="InterPro" id="IPR000949">
    <property type="entry name" value="ELM2_dom"/>
</dbReference>
<dbReference type="PROSITE" id="PS50016">
    <property type="entry name" value="ZF_PHD_2"/>
    <property type="match status" value="1"/>
</dbReference>
<evidence type="ECO:0000313" key="10">
    <source>
        <dbReference type="EMBL" id="KAG6955951.1"/>
    </source>
</evidence>
<feature type="compositionally biased region" description="Acidic residues" evidence="7">
    <location>
        <begin position="1645"/>
        <end position="1654"/>
    </location>
</feature>
<dbReference type="PROSITE" id="PS51156">
    <property type="entry name" value="ELM2"/>
    <property type="match status" value="1"/>
</dbReference>
<evidence type="ECO:0000256" key="4">
    <source>
        <dbReference type="ARBA" id="ARBA00023242"/>
    </source>
</evidence>
<dbReference type="InterPro" id="IPR001611">
    <property type="entry name" value="Leu-rich_rpt"/>
</dbReference>
<feature type="coiled-coil region" evidence="6">
    <location>
        <begin position="2379"/>
        <end position="2432"/>
    </location>
</feature>
<organism evidence="10 11">
    <name type="scientific">Phytophthora cactorum</name>
    <dbReference type="NCBI Taxonomy" id="29920"/>
    <lineage>
        <taxon>Eukaryota</taxon>
        <taxon>Sar</taxon>
        <taxon>Stramenopiles</taxon>
        <taxon>Oomycota</taxon>
        <taxon>Peronosporomycetes</taxon>
        <taxon>Peronosporales</taxon>
        <taxon>Peronosporaceae</taxon>
        <taxon>Phytophthora</taxon>
    </lineage>
</organism>